<dbReference type="SUPFAM" id="SSF53335">
    <property type="entry name" value="S-adenosyl-L-methionine-dependent methyltransferases"/>
    <property type="match status" value="1"/>
</dbReference>
<dbReference type="PANTHER" id="PTHR13393:SF0">
    <property type="entry name" value="RNA N6-ADENOSINE-METHYLTRANSFERASE METTL16"/>
    <property type="match status" value="1"/>
</dbReference>
<dbReference type="Proteomes" id="UP001164705">
    <property type="component" value="Chromosome"/>
</dbReference>
<name>A0A9E8N153_9FLAO</name>
<dbReference type="GO" id="GO:0052907">
    <property type="term" value="F:23S rRNA (adenine(1618)-N(6))-methyltransferase activity"/>
    <property type="evidence" value="ECO:0007669"/>
    <property type="project" value="TreeGrafter"/>
</dbReference>
<keyword evidence="4" id="KW-1185">Reference proteome</keyword>
<protein>
    <submittedName>
        <fullName evidence="3">RlmF-related methyltransferase</fullName>
    </submittedName>
</protein>
<evidence type="ECO:0000256" key="1">
    <source>
        <dbReference type="ARBA" id="ARBA00022603"/>
    </source>
</evidence>
<dbReference type="CDD" id="cd02440">
    <property type="entry name" value="AdoMet_MTases"/>
    <property type="match status" value="1"/>
</dbReference>
<proteinExistence type="predicted"/>
<sequence>MLQASKIDKKPIVLDIGTGTNCIYPLLGHAEYNWSFVASDCDETAIAFAEKIIRENKLTEVVELRKQKEQEHVLKNIIAQTDRFEASMCNPPFYKSELEAFEATNRKLKGLGKESSSFTRNFAGQANELWYKGGEKAFLHTYLYESSFFKKQCFWYTSLVSNKAHIKSMYTSLTKLGATCIKTIDMAQGNKKSRVVAWSFLTEKEQNNWVRNNRL</sequence>
<dbReference type="InterPro" id="IPR010286">
    <property type="entry name" value="METTL16/RlmF"/>
</dbReference>
<dbReference type="Gene3D" id="3.40.50.150">
    <property type="entry name" value="Vaccinia Virus protein VP39"/>
    <property type="match status" value="1"/>
</dbReference>
<dbReference type="AlphaFoldDB" id="A0A9E8N153"/>
<keyword evidence="2" id="KW-0808">Transferase</keyword>
<dbReference type="RefSeq" id="WP_267678582.1">
    <property type="nucleotide sequence ID" value="NZ_CP113088.1"/>
</dbReference>
<dbReference type="Pfam" id="PF05971">
    <property type="entry name" value="Methyltransf_10"/>
    <property type="match status" value="1"/>
</dbReference>
<evidence type="ECO:0000313" key="3">
    <source>
        <dbReference type="EMBL" id="WAC03944.1"/>
    </source>
</evidence>
<gene>
    <name evidence="3" type="ORF">N7U66_00635</name>
</gene>
<reference evidence="3" key="1">
    <citation type="submission" date="2022-11" db="EMBL/GenBank/DDBJ databases">
        <title>Lacinutrix neustonica HL-RS19T sp. nov., isolated from the surface microlayer sample of brackish Lake Shihwa.</title>
        <authorList>
            <person name="Choi J.Y."/>
            <person name="Hwang C.Y."/>
        </authorList>
    </citation>
    <scope>NUCLEOTIDE SEQUENCE</scope>
    <source>
        <strain evidence="3">HL-RS19</strain>
    </source>
</reference>
<dbReference type="EMBL" id="CP113088">
    <property type="protein sequence ID" value="WAC03944.1"/>
    <property type="molecule type" value="Genomic_DNA"/>
</dbReference>
<evidence type="ECO:0000256" key="2">
    <source>
        <dbReference type="ARBA" id="ARBA00022679"/>
    </source>
</evidence>
<accession>A0A9E8N153</accession>
<dbReference type="GO" id="GO:0070475">
    <property type="term" value="P:rRNA base methylation"/>
    <property type="evidence" value="ECO:0007669"/>
    <property type="project" value="TreeGrafter"/>
</dbReference>
<dbReference type="PANTHER" id="PTHR13393">
    <property type="entry name" value="SAM-DEPENDENT METHYLTRANSFERASE"/>
    <property type="match status" value="1"/>
</dbReference>
<evidence type="ECO:0000313" key="4">
    <source>
        <dbReference type="Proteomes" id="UP001164705"/>
    </source>
</evidence>
<organism evidence="3 4">
    <name type="scientific">Lacinutrix neustonica</name>
    <dbReference type="NCBI Taxonomy" id="2980107"/>
    <lineage>
        <taxon>Bacteria</taxon>
        <taxon>Pseudomonadati</taxon>
        <taxon>Bacteroidota</taxon>
        <taxon>Flavobacteriia</taxon>
        <taxon>Flavobacteriales</taxon>
        <taxon>Flavobacteriaceae</taxon>
        <taxon>Lacinutrix</taxon>
    </lineage>
</organism>
<dbReference type="KEGG" id="lnu:N7U66_00635"/>
<dbReference type="InterPro" id="IPR029063">
    <property type="entry name" value="SAM-dependent_MTases_sf"/>
</dbReference>
<keyword evidence="1 3" id="KW-0489">Methyltransferase</keyword>